<keyword evidence="3" id="KW-0732">Signal</keyword>
<dbReference type="InterPro" id="IPR029058">
    <property type="entry name" value="AB_hydrolase_fold"/>
</dbReference>
<feature type="domain" description="Peptidase S33 tripeptidyl aminopeptidase-like C-terminal" evidence="5">
    <location>
        <begin position="374"/>
        <end position="462"/>
    </location>
</feature>
<keyword evidence="2 6" id="KW-0378">Hydrolase</keyword>
<feature type="signal peptide" evidence="3">
    <location>
        <begin position="1"/>
        <end position="28"/>
    </location>
</feature>
<accession>A0AAU7TLC5</accession>
<dbReference type="SUPFAM" id="SSF53474">
    <property type="entry name" value="alpha/beta-Hydrolases"/>
    <property type="match status" value="1"/>
</dbReference>
<evidence type="ECO:0000313" key="6">
    <source>
        <dbReference type="EMBL" id="XBV27763.1"/>
    </source>
</evidence>
<dbReference type="EMBL" id="CP158165">
    <property type="protein sequence ID" value="XBV27763.1"/>
    <property type="molecule type" value="Genomic_DNA"/>
</dbReference>
<dbReference type="PANTHER" id="PTHR43248">
    <property type="entry name" value="2-SUCCINYL-6-HYDROXY-2,4-CYCLOHEXADIENE-1-CARBOXYLATE SYNTHASE"/>
    <property type="match status" value="1"/>
</dbReference>
<comment type="similarity">
    <text evidence="1">Belongs to the peptidase S33 family.</text>
</comment>
<dbReference type="InterPro" id="IPR013595">
    <property type="entry name" value="Pept_S33_TAP-like_C"/>
</dbReference>
<dbReference type="InterPro" id="IPR051601">
    <property type="entry name" value="Serine_prot/Carboxylest_S33"/>
</dbReference>
<proteinExistence type="inferred from homology"/>
<organism evidence="6">
    <name type="scientific">Kribbella sp. HUAS MG21</name>
    <dbReference type="NCBI Taxonomy" id="3160966"/>
    <lineage>
        <taxon>Bacteria</taxon>
        <taxon>Bacillati</taxon>
        <taxon>Actinomycetota</taxon>
        <taxon>Actinomycetes</taxon>
        <taxon>Propionibacteriales</taxon>
        <taxon>Kribbellaceae</taxon>
        <taxon>Kribbella</taxon>
    </lineage>
</organism>
<dbReference type="Pfam" id="PF08386">
    <property type="entry name" value="Abhydrolase_4"/>
    <property type="match status" value="1"/>
</dbReference>
<evidence type="ECO:0000259" key="4">
    <source>
        <dbReference type="Pfam" id="PF00561"/>
    </source>
</evidence>
<evidence type="ECO:0000259" key="5">
    <source>
        <dbReference type="Pfam" id="PF08386"/>
    </source>
</evidence>
<dbReference type="PANTHER" id="PTHR43248:SF25">
    <property type="entry name" value="AB HYDROLASE-1 DOMAIN-CONTAINING PROTEIN-RELATED"/>
    <property type="match status" value="1"/>
</dbReference>
<protein>
    <submittedName>
        <fullName evidence="6">Alpha/beta fold hydrolase</fullName>
    </submittedName>
</protein>
<evidence type="ECO:0000256" key="1">
    <source>
        <dbReference type="ARBA" id="ARBA00010088"/>
    </source>
</evidence>
<dbReference type="Pfam" id="PF00561">
    <property type="entry name" value="Abhydrolase_1"/>
    <property type="match status" value="1"/>
</dbReference>
<sequence length="469" mass="50926">MTFPRRALSGAVLLGVAAAGLTTLPATAAQVQWTDCKPEGRDDPLVVKGSECATLQLPVDWRDPDGPTFGLALARRKAAVPGERIGVLVFGPGGPGDSGVDRIKTGMSRFSQNLQDRFDIVSLDPRGVARSNPVKCSAELLNQQPSPIIENAAEFAATISYNRQLAQDCREHTGPLYDHIDTWQTVRDVDAVRRALGESTISFHGSSYGTLLGAQYAETYPRRVRAMVLESVSDHGSRSTRAFLDDQAAAGQDSFDEFVKWCDATTSCALHGQDVRAVWAELLAKSPDPFTLSFTVFRALYGPDWPRLASLLKAGTTPPKPAQTGIAPYPLAVFCQDWNLPVRDYREYAGHLQRLARNNPDLRYPGQLMAVSICLGAPPADNPQHRLQVRGLETPVLLANAVHDPATGYNWAQSVARQLGRYGVLLSYEGWGHGSYTKSPCMQRTIDAYLIARDVPERGSSCAAVPPAG</sequence>
<evidence type="ECO:0000256" key="2">
    <source>
        <dbReference type="ARBA" id="ARBA00022801"/>
    </source>
</evidence>
<dbReference type="RefSeq" id="WP_350280545.1">
    <property type="nucleotide sequence ID" value="NZ_CP158165.1"/>
</dbReference>
<dbReference type="GO" id="GO:0016787">
    <property type="term" value="F:hydrolase activity"/>
    <property type="evidence" value="ECO:0007669"/>
    <property type="project" value="UniProtKB-KW"/>
</dbReference>
<feature type="domain" description="AB hydrolase-1" evidence="4">
    <location>
        <begin position="87"/>
        <end position="286"/>
    </location>
</feature>
<dbReference type="AlphaFoldDB" id="A0AAU7TLC5"/>
<feature type="chain" id="PRO_5043761777" evidence="3">
    <location>
        <begin position="29"/>
        <end position="469"/>
    </location>
</feature>
<dbReference type="InterPro" id="IPR000073">
    <property type="entry name" value="AB_hydrolase_1"/>
</dbReference>
<gene>
    <name evidence="6" type="ORF">ABN611_15335</name>
</gene>
<evidence type="ECO:0000256" key="3">
    <source>
        <dbReference type="SAM" id="SignalP"/>
    </source>
</evidence>
<reference evidence="6" key="1">
    <citation type="submission" date="2024-06" db="EMBL/GenBank/DDBJ databases">
        <title>Kribbella sp. strain HUAS MG21 genome sequences.</title>
        <authorList>
            <person name="Mo P."/>
        </authorList>
    </citation>
    <scope>NUCLEOTIDE SEQUENCE</scope>
    <source>
        <strain evidence="6">HUAS MG21</strain>
    </source>
</reference>
<dbReference type="Gene3D" id="3.40.50.1820">
    <property type="entry name" value="alpha/beta hydrolase"/>
    <property type="match status" value="1"/>
</dbReference>
<name>A0AAU7TLC5_9ACTN</name>